<proteinExistence type="predicted"/>
<feature type="transmembrane region" description="Helical" evidence="1">
    <location>
        <begin position="109"/>
        <end position="130"/>
    </location>
</feature>
<evidence type="ECO:0000256" key="1">
    <source>
        <dbReference type="SAM" id="Phobius"/>
    </source>
</evidence>
<protein>
    <submittedName>
        <fullName evidence="2">Uncharacterized protein</fullName>
    </submittedName>
</protein>
<reference evidence="2 3" key="1">
    <citation type="submission" date="2023-04" db="EMBL/GenBank/DDBJ databases">
        <title>Genome sequence of Halobacillus naozhouensis KACC 21980.</title>
        <authorList>
            <person name="Kim S."/>
            <person name="Heo J."/>
            <person name="Kwon S.-W."/>
        </authorList>
    </citation>
    <scope>NUCLEOTIDE SEQUENCE [LARGE SCALE GENOMIC DNA]</scope>
    <source>
        <strain evidence="2 3">KCTC 13234</strain>
    </source>
</reference>
<keyword evidence="1" id="KW-0472">Membrane</keyword>
<keyword evidence="3" id="KW-1185">Reference proteome</keyword>
<gene>
    <name evidence="2" type="ORF">P9989_14725</name>
</gene>
<feature type="transmembrane region" description="Helical" evidence="1">
    <location>
        <begin position="82"/>
        <end position="103"/>
    </location>
</feature>
<accession>A0ABY8IU49</accession>
<dbReference type="RefSeq" id="WP_283075626.1">
    <property type="nucleotide sequence ID" value="NZ_CP121671.1"/>
</dbReference>
<evidence type="ECO:0000313" key="3">
    <source>
        <dbReference type="Proteomes" id="UP001221597"/>
    </source>
</evidence>
<name>A0ABY8IU49_9BACI</name>
<dbReference type="EMBL" id="CP121671">
    <property type="protein sequence ID" value="WFT73618.1"/>
    <property type="molecule type" value="Genomic_DNA"/>
</dbReference>
<organism evidence="2 3">
    <name type="scientific">Halobacillus naozhouensis</name>
    <dbReference type="NCBI Taxonomy" id="554880"/>
    <lineage>
        <taxon>Bacteria</taxon>
        <taxon>Bacillati</taxon>
        <taxon>Bacillota</taxon>
        <taxon>Bacilli</taxon>
        <taxon>Bacillales</taxon>
        <taxon>Bacillaceae</taxon>
        <taxon>Halobacillus</taxon>
    </lineage>
</organism>
<evidence type="ECO:0000313" key="2">
    <source>
        <dbReference type="EMBL" id="WFT73618.1"/>
    </source>
</evidence>
<keyword evidence="1" id="KW-0812">Transmembrane</keyword>
<dbReference type="Proteomes" id="UP001221597">
    <property type="component" value="Chromosome"/>
</dbReference>
<feature type="transmembrane region" description="Helical" evidence="1">
    <location>
        <begin position="52"/>
        <end position="75"/>
    </location>
</feature>
<sequence length="133" mass="14253">MCIHVIKSKGVMVITFSLIFGVFVGAIVILTFVVPAFLAVKRNEKGPAPRKISLGVLGLLVINWLLFLTGSYALLPTNIAELIFIPVWLVLCVAGVIVAAYEFKNNKGFAIPVAGLTTISFLFSVLASGISKM</sequence>
<feature type="transmembrane region" description="Helical" evidence="1">
    <location>
        <begin position="12"/>
        <end position="40"/>
    </location>
</feature>
<keyword evidence="1" id="KW-1133">Transmembrane helix</keyword>